<keyword evidence="2 4" id="KW-0328">Glycosyltransferase</keyword>
<dbReference type="SUPFAM" id="SSF53756">
    <property type="entry name" value="UDP-Glycosyltransferase/glycogen phosphorylase"/>
    <property type="match status" value="1"/>
</dbReference>
<dbReference type="Ensembl" id="ENSDCDT00010013172.1">
    <property type="protein sequence ID" value="ENSDCDP00010012564.1"/>
    <property type="gene ID" value="ENSDCDG00010005643.1"/>
</dbReference>
<evidence type="ECO:0000256" key="4">
    <source>
        <dbReference type="RuleBase" id="RU003718"/>
    </source>
</evidence>
<evidence type="ECO:0000256" key="3">
    <source>
        <dbReference type="ARBA" id="ARBA00022679"/>
    </source>
</evidence>
<feature type="chain" id="PRO_5044045718" description="UDP-glucuronosyltransferase" evidence="5">
    <location>
        <begin position="27"/>
        <end position="531"/>
    </location>
</feature>
<accession>A0AAY4AUS5</accession>
<dbReference type="FunFam" id="3.40.50.2000:FF:000203">
    <property type="entry name" value="UDP-glucuronosyltransferase"/>
    <property type="match status" value="1"/>
</dbReference>
<dbReference type="PROSITE" id="PS00375">
    <property type="entry name" value="UDPGT"/>
    <property type="match status" value="1"/>
</dbReference>
<dbReference type="EC" id="2.4.1.17" evidence="5"/>
<keyword evidence="5" id="KW-0812">Transmembrane</keyword>
<feature type="transmembrane region" description="Helical" evidence="5">
    <location>
        <begin position="496"/>
        <end position="519"/>
    </location>
</feature>
<evidence type="ECO:0000313" key="7">
    <source>
        <dbReference type="Proteomes" id="UP000694580"/>
    </source>
</evidence>
<reference evidence="6 7" key="1">
    <citation type="submission" date="2020-06" db="EMBL/GenBank/DDBJ databases">
        <authorList>
            <consortium name="Wellcome Sanger Institute Data Sharing"/>
        </authorList>
    </citation>
    <scope>NUCLEOTIDE SEQUENCE [LARGE SCALE GENOMIC DNA]</scope>
</reference>
<keyword evidence="5" id="KW-0732">Signal</keyword>
<protein>
    <recommendedName>
        <fullName evidence="5">UDP-glucuronosyltransferase</fullName>
        <ecNumber evidence="5">2.4.1.17</ecNumber>
    </recommendedName>
</protein>
<dbReference type="GeneTree" id="ENSGT00940000165164"/>
<dbReference type="FunFam" id="3.40.50.2000:FF:000021">
    <property type="entry name" value="UDP-glucuronosyltransferase"/>
    <property type="match status" value="1"/>
</dbReference>
<dbReference type="InterPro" id="IPR002213">
    <property type="entry name" value="UDP_glucos_trans"/>
</dbReference>
<keyword evidence="5" id="KW-1133">Transmembrane helix</keyword>
<comment type="catalytic activity">
    <reaction evidence="5">
        <text>glucuronate acceptor + UDP-alpha-D-glucuronate = acceptor beta-D-glucuronoside + UDP + H(+)</text>
        <dbReference type="Rhea" id="RHEA:21032"/>
        <dbReference type="ChEBI" id="CHEBI:15378"/>
        <dbReference type="ChEBI" id="CHEBI:58052"/>
        <dbReference type="ChEBI" id="CHEBI:58223"/>
        <dbReference type="ChEBI" id="CHEBI:132367"/>
        <dbReference type="ChEBI" id="CHEBI:132368"/>
        <dbReference type="EC" id="2.4.1.17"/>
    </reaction>
</comment>
<dbReference type="Gene3D" id="3.40.50.2000">
    <property type="entry name" value="Glycogen Phosphorylase B"/>
    <property type="match status" value="2"/>
</dbReference>
<dbReference type="AlphaFoldDB" id="A0AAY4AUS5"/>
<sequence length="531" mass="60663">MNGRRTPVLLGSTVLTLFVIWHTCDSGNVLVYPIEGSHWINMKILIEALHSKGHSITVLQSDKSWYIKEDPLFYETITVPVKASLDEKMLEEDFVKLIDLLWAEGSVINFLRLFIDMMMKYKDIHIILKEMIVNMLEDQRLMKSLRDRNYDVVITDPCWGGGTVLAHYLKLPLVYNVRWLTTGEGHFAIAPSPISYIPLTGSGLTDKMTFIQRVKNMLYFVLLIIQERFTVRPIYQEVCDKYLGPGADFYMLMQAADIWLMRVDFVFEFPRPTMPNVFYMGGFQCKPGGPLPQHLEDFVESSGEHGVILMSLGSFISKLPSSLTDEIAAAFAELPQKVIWRHTGDKPATLGNNTLLVNWLPQNDLLGHPKVKAFVAHGGTNGVQEALYHGVPVVGLPLFFDQYDNLLRLQERGGARILSGTKLDKTVFLQALQEVLHDPSYRVNMQRLSRLHKDQPMKPLDQAIFWIEFVMRHKGAAHLRTESYKMPWYAYHSLDVIGFLAIMAFTAVFLTVICVRCICCRLCLKRKSKIE</sequence>
<dbReference type="Proteomes" id="UP000694580">
    <property type="component" value="Chromosome 16"/>
</dbReference>
<dbReference type="GO" id="GO:0015020">
    <property type="term" value="F:glucuronosyltransferase activity"/>
    <property type="evidence" value="ECO:0007669"/>
    <property type="project" value="UniProtKB-EC"/>
</dbReference>
<keyword evidence="5" id="KW-0472">Membrane</keyword>
<reference evidence="6" key="2">
    <citation type="submission" date="2025-08" db="UniProtKB">
        <authorList>
            <consortium name="Ensembl"/>
        </authorList>
    </citation>
    <scope>IDENTIFICATION</scope>
</reference>
<comment type="similarity">
    <text evidence="1 4">Belongs to the UDP-glycosyltransferase family.</text>
</comment>
<evidence type="ECO:0000256" key="5">
    <source>
        <dbReference type="RuleBase" id="RU362059"/>
    </source>
</evidence>
<dbReference type="InterPro" id="IPR035595">
    <property type="entry name" value="UDP_glycos_trans_CS"/>
</dbReference>
<reference evidence="6" key="3">
    <citation type="submission" date="2025-09" db="UniProtKB">
        <authorList>
            <consortium name="Ensembl"/>
        </authorList>
    </citation>
    <scope>IDENTIFICATION</scope>
</reference>
<evidence type="ECO:0000256" key="2">
    <source>
        <dbReference type="ARBA" id="ARBA00022676"/>
    </source>
</evidence>
<organism evidence="6 7">
    <name type="scientific">Denticeps clupeoides</name>
    <name type="common">denticle herring</name>
    <dbReference type="NCBI Taxonomy" id="299321"/>
    <lineage>
        <taxon>Eukaryota</taxon>
        <taxon>Metazoa</taxon>
        <taxon>Chordata</taxon>
        <taxon>Craniata</taxon>
        <taxon>Vertebrata</taxon>
        <taxon>Euteleostomi</taxon>
        <taxon>Actinopterygii</taxon>
        <taxon>Neopterygii</taxon>
        <taxon>Teleostei</taxon>
        <taxon>Clupei</taxon>
        <taxon>Clupeiformes</taxon>
        <taxon>Denticipitoidei</taxon>
        <taxon>Denticipitidae</taxon>
        <taxon>Denticeps</taxon>
    </lineage>
</organism>
<keyword evidence="3 4" id="KW-0808">Transferase</keyword>
<dbReference type="Pfam" id="PF00201">
    <property type="entry name" value="UDPGT"/>
    <property type="match status" value="1"/>
</dbReference>
<gene>
    <name evidence="6" type="primary">LOC114765732</name>
</gene>
<proteinExistence type="inferred from homology"/>
<dbReference type="PANTHER" id="PTHR48043">
    <property type="entry name" value="EG:EG0003.4 PROTEIN-RELATED"/>
    <property type="match status" value="1"/>
</dbReference>
<evidence type="ECO:0000256" key="1">
    <source>
        <dbReference type="ARBA" id="ARBA00009995"/>
    </source>
</evidence>
<evidence type="ECO:0000313" key="6">
    <source>
        <dbReference type="Ensembl" id="ENSDCDP00010012564.1"/>
    </source>
</evidence>
<keyword evidence="7" id="KW-1185">Reference proteome</keyword>
<dbReference type="CDD" id="cd03784">
    <property type="entry name" value="GT1_Gtf-like"/>
    <property type="match status" value="1"/>
</dbReference>
<comment type="subcellular location">
    <subcellularLocation>
        <location evidence="5">Membrane</location>
        <topology evidence="5">Single-pass membrane protein</topology>
    </subcellularLocation>
</comment>
<name>A0AAY4AUS5_9TELE</name>
<dbReference type="GO" id="GO:0016020">
    <property type="term" value="C:membrane"/>
    <property type="evidence" value="ECO:0007669"/>
    <property type="project" value="UniProtKB-SubCell"/>
</dbReference>
<dbReference type="InterPro" id="IPR050271">
    <property type="entry name" value="UDP-glycosyltransferase"/>
</dbReference>
<dbReference type="PANTHER" id="PTHR48043:SF48">
    <property type="entry name" value="UDP GLUCURONOSYLTRANSFERASE 5 FAMILY, POLYPEPTIDE C2-RELATED"/>
    <property type="match status" value="1"/>
</dbReference>
<feature type="signal peptide" evidence="5">
    <location>
        <begin position="1"/>
        <end position="26"/>
    </location>
</feature>